<feature type="transmembrane region" description="Helical" evidence="2">
    <location>
        <begin position="295"/>
        <end position="317"/>
    </location>
</feature>
<dbReference type="InterPro" id="IPR036259">
    <property type="entry name" value="MFS_trans_sf"/>
</dbReference>
<feature type="transmembrane region" description="Helical" evidence="2">
    <location>
        <begin position="12"/>
        <end position="34"/>
    </location>
</feature>
<feature type="region of interest" description="Disordered" evidence="1">
    <location>
        <begin position="212"/>
        <end position="232"/>
    </location>
</feature>
<feature type="transmembrane region" description="Helical" evidence="2">
    <location>
        <begin position="350"/>
        <end position="370"/>
    </location>
</feature>
<comment type="caution">
    <text evidence="3">The sequence shown here is derived from an EMBL/GenBank/DDBJ whole genome shotgun (WGS) entry which is preliminary data.</text>
</comment>
<feature type="transmembrane region" description="Helical" evidence="2">
    <location>
        <begin position="117"/>
        <end position="138"/>
    </location>
</feature>
<keyword evidence="2" id="KW-0812">Transmembrane</keyword>
<feature type="transmembrane region" description="Helical" evidence="2">
    <location>
        <begin position="382"/>
        <end position="405"/>
    </location>
</feature>
<feature type="transmembrane region" description="Helical" evidence="2">
    <location>
        <begin position="150"/>
        <end position="175"/>
    </location>
</feature>
<dbReference type="AlphaFoldDB" id="A0AAP4BUC9"/>
<dbReference type="InterPro" id="IPR011701">
    <property type="entry name" value="MFS"/>
</dbReference>
<dbReference type="Pfam" id="PF07690">
    <property type="entry name" value="MFS_1"/>
    <property type="match status" value="1"/>
</dbReference>
<protein>
    <submittedName>
        <fullName evidence="3">MFS transporter</fullName>
    </submittedName>
</protein>
<dbReference type="InterPro" id="IPR052524">
    <property type="entry name" value="MFS_Cyanate_Porter"/>
</dbReference>
<dbReference type="Gene3D" id="1.20.1250.20">
    <property type="entry name" value="MFS general substrate transporter like domains"/>
    <property type="match status" value="1"/>
</dbReference>
<keyword evidence="2" id="KW-1133">Transmembrane helix</keyword>
<evidence type="ECO:0000313" key="3">
    <source>
        <dbReference type="EMBL" id="MDK4326610.1"/>
    </source>
</evidence>
<feature type="transmembrane region" description="Helical" evidence="2">
    <location>
        <begin position="324"/>
        <end position="344"/>
    </location>
</feature>
<evidence type="ECO:0000256" key="2">
    <source>
        <dbReference type="SAM" id="Phobius"/>
    </source>
</evidence>
<proteinExistence type="predicted"/>
<feature type="compositionally biased region" description="Polar residues" evidence="1">
    <location>
        <begin position="218"/>
        <end position="232"/>
    </location>
</feature>
<name>A0AAP4BUC9_9CORY</name>
<dbReference type="PANTHER" id="PTHR23523">
    <property type="match status" value="1"/>
</dbReference>
<dbReference type="PANTHER" id="PTHR23523:SF2">
    <property type="entry name" value="2-NITROIMIDAZOLE TRANSPORTER"/>
    <property type="match status" value="1"/>
</dbReference>
<dbReference type="GO" id="GO:0022857">
    <property type="term" value="F:transmembrane transporter activity"/>
    <property type="evidence" value="ECO:0007669"/>
    <property type="project" value="InterPro"/>
</dbReference>
<dbReference type="SUPFAM" id="SSF103473">
    <property type="entry name" value="MFS general substrate transporter"/>
    <property type="match status" value="1"/>
</dbReference>
<accession>A0AAP4BUC9</accession>
<dbReference type="RefSeq" id="WP_284589915.1">
    <property type="nucleotide sequence ID" value="NZ_JASNVP010000008.1"/>
</dbReference>
<dbReference type="Proteomes" id="UP001226160">
    <property type="component" value="Unassembled WGS sequence"/>
</dbReference>
<feature type="transmembrane region" description="Helical" evidence="2">
    <location>
        <begin position="86"/>
        <end position="105"/>
    </location>
</feature>
<sequence length="444" mass="45850">MSLTSDKQSKHTKLVAGGAIAVPLALVAVISAAANLRAGISSLGAVLEQVMASFQAPASVAGVLTAMPGFAFAIMGLAAVPIARRFGLSFTLFAGMVAMLVGLAFRPLIGAYVPGGMVTFIVLTALVVGGIALLNVLLPAWIKQHAPRCSVLLMSCYSGFLGLSGAVAPLSALWFSGEDAWRPALGIWALLAATQVVVWILVLTRVGVDKPRKPPVAQPTNSGTERATIPGTTGTAADSAPAVVANKIASTSLWRSPTAVAMMVLFGLQSSNAYVQMGWLPQMYIDQGVSPGRAAVGLAVLGTVNVIGGVSMPFLVARIRDLRPVIVVFGVLTTVGYLGVMFAGAAAPEAWAIVLGLGGMCFPTILALLAARTRTPEVTARLSGFVQPYGYLLAGVLPLLIGFVYQATGAWTLILTVMALTGVGMSALGYRAGKKVFIDDELAR</sequence>
<feature type="transmembrane region" description="Helical" evidence="2">
    <location>
        <begin position="54"/>
        <end position="79"/>
    </location>
</feature>
<dbReference type="EMBL" id="JASNVP010000008">
    <property type="protein sequence ID" value="MDK4326610.1"/>
    <property type="molecule type" value="Genomic_DNA"/>
</dbReference>
<feature type="transmembrane region" description="Helical" evidence="2">
    <location>
        <begin position="187"/>
        <end position="208"/>
    </location>
</feature>
<organism evidence="3 4">
    <name type="scientific">Corynebacterium propinquum</name>
    <dbReference type="NCBI Taxonomy" id="43769"/>
    <lineage>
        <taxon>Bacteria</taxon>
        <taxon>Bacillati</taxon>
        <taxon>Actinomycetota</taxon>
        <taxon>Actinomycetes</taxon>
        <taxon>Mycobacteriales</taxon>
        <taxon>Corynebacteriaceae</taxon>
        <taxon>Corynebacterium</taxon>
    </lineage>
</organism>
<evidence type="ECO:0000313" key="4">
    <source>
        <dbReference type="Proteomes" id="UP001226160"/>
    </source>
</evidence>
<gene>
    <name evidence="3" type="ORF">QPX54_08865</name>
</gene>
<feature type="transmembrane region" description="Helical" evidence="2">
    <location>
        <begin position="411"/>
        <end position="430"/>
    </location>
</feature>
<feature type="transmembrane region" description="Helical" evidence="2">
    <location>
        <begin position="257"/>
        <end position="275"/>
    </location>
</feature>
<keyword evidence="2" id="KW-0472">Membrane</keyword>
<reference evidence="3" key="1">
    <citation type="submission" date="2023-05" db="EMBL/GenBank/DDBJ databases">
        <title>Metabolic capabilities are highly conserved among human nasal-associated Corynebacterium species in pangenomic analyses.</title>
        <authorList>
            <person name="Tran T.H."/>
            <person name="Roberts A.Q."/>
            <person name="Escapa I.F."/>
            <person name="Gao W."/>
            <person name="Conlan S."/>
            <person name="Kong H."/>
            <person name="Segre J.A."/>
            <person name="Kelly M.S."/>
            <person name="Lemon K.P."/>
        </authorList>
    </citation>
    <scope>NUCLEOTIDE SEQUENCE</scope>
    <source>
        <strain evidence="3">KPL2654</strain>
    </source>
</reference>
<evidence type="ECO:0000256" key="1">
    <source>
        <dbReference type="SAM" id="MobiDB-lite"/>
    </source>
</evidence>